<keyword evidence="2 6" id="KW-0812">Transmembrane</keyword>
<dbReference type="Pfam" id="PF07690">
    <property type="entry name" value="MFS_1"/>
    <property type="match status" value="1"/>
</dbReference>
<evidence type="ECO:0000256" key="1">
    <source>
        <dbReference type="ARBA" id="ARBA00004141"/>
    </source>
</evidence>
<feature type="compositionally biased region" description="Basic and acidic residues" evidence="5">
    <location>
        <begin position="49"/>
        <end position="60"/>
    </location>
</feature>
<comment type="caution">
    <text evidence="8">The sequence shown here is derived from an EMBL/GenBank/DDBJ whole genome shotgun (WGS) entry which is preliminary data.</text>
</comment>
<feature type="transmembrane region" description="Helical" evidence="6">
    <location>
        <begin position="68"/>
        <end position="87"/>
    </location>
</feature>
<evidence type="ECO:0000256" key="4">
    <source>
        <dbReference type="ARBA" id="ARBA00023136"/>
    </source>
</evidence>
<proteinExistence type="predicted"/>
<dbReference type="GO" id="GO:0016020">
    <property type="term" value="C:membrane"/>
    <property type="evidence" value="ECO:0007669"/>
    <property type="project" value="UniProtKB-SubCell"/>
</dbReference>
<dbReference type="Gene3D" id="1.20.1250.20">
    <property type="entry name" value="MFS general substrate transporter like domains"/>
    <property type="match status" value="2"/>
</dbReference>
<organism evidence="8 9">
    <name type="scientific">Toxocara canis</name>
    <name type="common">Canine roundworm</name>
    <dbReference type="NCBI Taxonomy" id="6265"/>
    <lineage>
        <taxon>Eukaryota</taxon>
        <taxon>Metazoa</taxon>
        <taxon>Ecdysozoa</taxon>
        <taxon>Nematoda</taxon>
        <taxon>Chromadorea</taxon>
        <taxon>Rhabditida</taxon>
        <taxon>Spirurina</taxon>
        <taxon>Ascaridomorpha</taxon>
        <taxon>Ascaridoidea</taxon>
        <taxon>Toxocaridae</taxon>
        <taxon>Toxocara</taxon>
    </lineage>
</organism>
<dbReference type="FunFam" id="1.20.1250.20:FF:000941">
    <property type="entry name" value="Uncharacterized protein"/>
    <property type="match status" value="1"/>
</dbReference>
<dbReference type="InterPro" id="IPR011701">
    <property type="entry name" value="MFS"/>
</dbReference>
<feature type="compositionally biased region" description="Basic and acidic residues" evidence="5">
    <location>
        <begin position="30"/>
        <end position="41"/>
    </location>
</feature>
<protein>
    <submittedName>
        <fullName evidence="8">Putative transporter C02C2.4</fullName>
    </submittedName>
</protein>
<keyword evidence="9" id="KW-1185">Reference proteome</keyword>
<keyword evidence="4 6" id="KW-0472">Membrane</keyword>
<feature type="transmembrane region" description="Helical" evidence="6">
    <location>
        <begin position="408"/>
        <end position="432"/>
    </location>
</feature>
<feature type="transmembrane region" description="Helical" evidence="6">
    <location>
        <begin position="507"/>
        <end position="528"/>
    </location>
</feature>
<evidence type="ECO:0000256" key="3">
    <source>
        <dbReference type="ARBA" id="ARBA00022989"/>
    </source>
</evidence>
<evidence type="ECO:0000313" key="8">
    <source>
        <dbReference type="EMBL" id="KHN72747.1"/>
    </source>
</evidence>
<feature type="domain" description="Major facilitator superfamily (MFS) profile" evidence="7">
    <location>
        <begin position="72"/>
        <end position="530"/>
    </location>
</feature>
<dbReference type="PANTHER" id="PTHR11662">
    <property type="entry name" value="SOLUTE CARRIER FAMILY 17"/>
    <property type="match status" value="1"/>
</dbReference>
<dbReference type="FunFam" id="1.20.1250.20:FF:000355">
    <property type="entry name" value="SLC (SoLute Carrier) homolog"/>
    <property type="match status" value="1"/>
</dbReference>
<dbReference type="GO" id="GO:0022857">
    <property type="term" value="F:transmembrane transporter activity"/>
    <property type="evidence" value="ECO:0007669"/>
    <property type="project" value="InterPro"/>
</dbReference>
<dbReference type="Proteomes" id="UP000031036">
    <property type="component" value="Unassembled WGS sequence"/>
</dbReference>
<accession>A0A0B2UUN1</accession>
<dbReference type="PANTHER" id="PTHR11662:SF405">
    <property type="entry name" value="PROTEIN CBG12249"/>
    <property type="match status" value="1"/>
</dbReference>
<feature type="region of interest" description="Disordered" evidence="5">
    <location>
        <begin position="28"/>
        <end position="60"/>
    </location>
</feature>
<feature type="transmembrane region" description="Helical" evidence="6">
    <location>
        <begin position="444"/>
        <end position="466"/>
    </location>
</feature>
<name>A0A0B2UUN1_TOXCA</name>
<dbReference type="STRING" id="6265.A0A0B2UUN1"/>
<feature type="transmembrane region" description="Helical" evidence="6">
    <location>
        <begin position="240"/>
        <end position="261"/>
    </location>
</feature>
<evidence type="ECO:0000256" key="6">
    <source>
        <dbReference type="SAM" id="Phobius"/>
    </source>
</evidence>
<dbReference type="InterPro" id="IPR036259">
    <property type="entry name" value="MFS_trans_sf"/>
</dbReference>
<dbReference type="SUPFAM" id="SSF103473">
    <property type="entry name" value="MFS general substrate transporter"/>
    <property type="match status" value="1"/>
</dbReference>
<dbReference type="EMBL" id="JPKZ01003221">
    <property type="protein sequence ID" value="KHN72747.1"/>
    <property type="molecule type" value="Genomic_DNA"/>
</dbReference>
<feature type="transmembrane region" description="Helical" evidence="6">
    <location>
        <begin position="273"/>
        <end position="292"/>
    </location>
</feature>
<feature type="transmembrane region" description="Helical" evidence="6">
    <location>
        <begin position="178"/>
        <end position="198"/>
    </location>
</feature>
<evidence type="ECO:0000313" key="9">
    <source>
        <dbReference type="Proteomes" id="UP000031036"/>
    </source>
</evidence>
<evidence type="ECO:0000256" key="5">
    <source>
        <dbReference type="SAM" id="MobiDB-lite"/>
    </source>
</evidence>
<feature type="transmembrane region" description="Helical" evidence="6">
    <location>
        <begin position="151"/>
        <end position="171"/>
    </location>
</feature>
<evidence type="ECO:0000259" key="7">
    <source>
        <dbReference type="PROSITE" id="PS50850"/>
    </source>
</evidence>
<dbReference type="InterPro" id="IPR050382">
    <property type="entry name" value="MFS_Na/Anion_cotransporter"/>
</dbReference>
<gene>
    <name evidence="8" type="primary">C02C2.4</name>
    <name evidence="8" type="ORF">Tcan_13731</name>
</gene>
<evidence type="ECO:0000256" key="2">
    <source>
        <dbReference type="ARBA" id="ARBA00022692"/>
    </source>
</evidence>
<comment type="subcellular location">
    <subcellularLocation>
        <location evidence="1">Membrane</location>
        <topology evidence="1">Multi-pass membrane protein</topology>
    </subcellularLocation>
</comment>
<dbReference type="AlphaFoldDB" id="A0A0B2UUN1"/>
<dbReference type="PROSITE" id="PS50850">
    <property type="entry name" value="MFS"/>
    <property type="match status" value="1"/>
</dbReference>
<dbReference type="InterPro" id="IPR020846">
    <property type="entry name" value="MFS_dom"/>
</dbReference>
<dbReference type="GO" id="GO:0006820">
    <property type="term" value="P:monoatomic anion transport"/>
    <property type="evidence" value="ECO:0007669"/>
    <property type="project" value="TreeGrafter"/>
</dbReference>
<feature type="region of interest" description="Disordered" evidence="5">
    <location>
        <begin position="542"/>
        <end position="619"/>
    </location>
</feature>
<keyword evidence="3 6" id="KW-1133">Transmembrane helix</keyword>
<dbReference type="OMA" id="WANRKAF"/>
<dbReference type="OrthoDB" id="5817502at2759"/>
<sequence length="619" mass="67787">MKSNEKKDKDKERTEMILRVHVGSIIPRRISQDRSSAKESELPSTILNDKQKPSTLEKEESSPRFYKSYRLVVGLMLAGAFFCSTSMRADLGMAMVCMVNSTAYTTLAQGNHSSASKPSIPNSCQRDENPESMINAGYNGHLLWSPTMQSMLFSATYYGGLVTVVPGGILADRFSPKTILLLAISDYVLISLFTPLIANANYYAFFAARIVMGFGEGLVLPAMSSLAARWFPATERSTIAAIYTSGNQVATSSISVIGSKLCSTNFLGGWPSIFYMLGIVGTLWMILWSLFVSSTPQQSRWISKREKRFLNKSIGSASKKLTSDPIPWLAIATSPPMIADLLSTFAANYTATMMQAFLPTFYKDVLLVDLHKNGWFTTAPFLTQLIAKNVMGVASDKLKKSRVLSSTAACKIFQVVGCILQSSTLFVIAFVVDCTMPGLAVTMLIVQAVGAAAVTPGSMTSLISLAPNFTGTLISLSMIAGQIANIAAPNIVALIKRKGSPEEWSTIFLVAGAMNVLAGIVFLIFGSADEQPWANRKAFVEDSSQMKVSKNSKKDALRRKYQHPEQSMQNPDEQPWANRKAFVEDSSQMKVSKNSKKDALRRKYQHPEQSMQNRACGPH</sequence>
<feature type="transmembrane region" description="Helical" evidence="6">
    <location>
        <begin position="204"/>
        <end position="228"/>
    </location>
</feature>
<reference evidence="8 9" key="1">
    <citation type="submission" date="2014-11" db="EMBL/GenBank/DDBJ databases">
        <title>Genetic blueprint of the zoonotic pathogen Toxocara canis.</title>
        <authorList>
            <person name="Zhu X.-Q."/>
            <person name="Korhonen P.K."/>
            <person name="Cai H."/>
            <person name="Young N.D."/>
            <person name="Nejsum P."/>
            <person name="von Samson-Himmelstjerna G."/>
            <person name="Boag P.R."/>
            <person name="Tan P."/>
            <person name="Li Q."/>
            <person name="Min J."/>
            <person name="Yang Y."/>
            <person name="Wang X."/>
            <person name="Fang X."/>
            <person name="Hall R.S."/>
            <person name="Hofmann A."/>
            <person name="Sternberg P.W."/>
            <person name="Jex A.R."/>
            <person name="Gasser R.B."/>
        </authorList>
    </citation>
    <scope>NUCLEOTIDE SEQUENCE [LARGE SCALE GENOMIC DNA]</scope>
    <source>
        <strain evidence="8">PN_DK_2014</strain>
    </source>
</reference>
<feature type="transmembrane region" description="Helical" evidence="6">
    <location>
        <begin position="473"/>
        <end position="495"/>
    </location>
</feature>